<dbReference type="EMBL" id="CM031820">
    <property type="protein sequence ID" value="KAG6634797.1"/>
    <property type="molecule type" value="Genomic_DNA"/>
</dbReference>
<reference evidence="2" key="1">
    <citation type="submission" date="2020-12" db="EMBL/GenBank/DDBJ databases">
        <title>WGS assembly of Carya illinoinensis cv. Pawnee.</title>
        <authorList>
            <person name="Platts A."/>
            <person name="Shu S."/>
            <person name="Wright S."/>
            <person name="Barry K."/>
            <person name="Edger P."/>
            <person name="Pires J.C."/>
            <person name="Schmutz J."/>
        </authorList>
    </citation>
    <scope>NUCLEOTIDE SEQUENCE</scope>
    <source>
        <tissue evidence="2">Leaf</tissue>
    </source>
</reference>
<evidence type="ECO:0008006" key="4">
    <source>
        <dbReference type="Google" id="ProtNLM"/>
    </source>
</evidence>
<dbReference type="AlphaFoldDB" id="A0A8T1P1K3"/>
<protein>
    <recommendedName>
        <fullName evidence="4">Secreted protein</fullName>
    </recommendedName>
</protein>
<gene>
    <name evidence="2" type="ORF">CIPAW_12G141400</name>
</gene>
<evidence type="ECO:0000256" key="1">
    <source>
        <dbReference type="SAM" id="SignalP"/>
    </source>
</evidence>
<evidence type="ECO:0000313" key="3">
    <source>
        <dbReference type="Proteomes" id="UP000811609"/>
    </source>
</evidence>
<name>A0A8T1P1K3_CARIL</name>
<keyword evidence="1" id="KW-0732">Signal</keyword>
<dbReference type="Proteomes" id="UP000811609">
    <property type="component" value="Chromosome 12"/>
</dbReference>
<evidence type="ECO:0000313" key="2">
    <source>
        <dbReference type="EMBL" id="KAG6634797.1"/>
    </source>
</evidence>
<feature type="chain" id="PRO_5035842960" description="Secreted protein" evidence="1">
    <location>
        <begin position="20"/>
        <end position="77"/>
    </location>
</feature>
<keyword evidence="3" id="KW-1185">Reference proteome</keyword>
<feature type="signal peptide" evidence="1">
    <location>
        <begin position="1"/>
        <end position="19"/>
    </location>
</feature>
<sequence length="77" mass="8141">MVWCTQGFLVLVLLYAIDDDGVSCCLRWSSGGGGNVGLHYTLREFGAGVGGSLGNSNVWDAKLALLCDCFTFFGASK</sequence>
<organism evidence="2 3">
    <name type="scientific">Carya illinoinensis</name>
    <name type="common">Pecan</name>
    <dbReference type="NCBI Taxonomy" id="32201"/>
    <lineage>
        <taxon>Eukaryota</taxon>
        <taxon>Viridiplantae</taxon>
        <taxon>Streptophyta</taxon>
        <taxon>Embryophyta</taxon>
        <taxon>Tracheophyta</taxon>
        <taxon>Spermatophyta</taxon>
        <taxon>Magnoliopsida</taxon>
        <taxon>eudicotyledons</taxon>
        <taxon>Gunneridae</taxon>
        <taxon>Pentapetalae</taxon>
        <taxon>rosids</taxon>
        <taxon>fabids</taxon>
        <taxon>Fagales</taxon>
        <taxon>Juglandaceae</taxon>
        <taxon>Carya</taxon>
    </lineage>
</organism>
<accession>A0A8T1P1K3</accession>
<proteinExistence type="predicted"/>
<comment type="caution">
    <text evidence="2">The sequence shown here is derived from an EMBL/GenBank/DDBJ whole genome shotgun (WGS) entry which is preliminary data.</text>
</comment>